<comment type="similarity">
    <text evidence="1">Belongs to the pseudomonas-type ThrB family.</text>
</comment>
<evidence type="ECO:0000256" key="1">
    <source>
        <dbReference type="ARBA" id="ARBA00038240"/>
    </source>
</evidence>
<dbReference type="Proteomes" id="UP001056708">
    <property type="component" value="Chromosome"/>
</dbReference>
<dbReference type="PANTHER" id="PTHR21064">
    <property type="entry name" value="AMINOGLYCOSIDE PHOSPHOTRANSFERASE DOMAIN-CONTAINING PROTEIN-RELATED"/>
    <property type="match status" value="1"/>
</dbReference>
<dbReference type="RefSeq" id="WP_252662620.1">
    <property type="nucleotide sequence ID" value="NZ_CP098611.1"/>
</dbReference>
<dbReference type="Gene3D" id="3.90.1200.10">
    <property type="match status" value="1"/>
</dbReference>
<evidence type="ECO:0000313" key="3">
    <source>
        <dbReference type="EMBL" id="USR90594.1"/>
    </source>
</evidence>
<evidence type="ECO:0000313" key="4">
    <source>
        <dbReference type="Proteomes" id="UP001056708"/>
    </source>
</evidence>
<feature type="domain" description="Aminoglycoside phosphotransferase" evidence="2">
    <location>
        <begin position="71"/>
        <end position="297"/>
    </location>
</feature>
<name>A0ABY5AQT4_9CYAN</name>
<dbReference type="SUPFAM" id="SSF56112">
    <property type="entry name" value="Protein kinase-like (PK-like)"/>
    <property type="match status" value="1"/>
</dbReference>
<dbReference type="InterPro" id="IPR050249">
    <property type="entry name" value="Pseudomonas-type_ThrB"/>
</dbReference>
<dbReference type="Gene3D" id="3.30.200.20">
    <property type="entry name" value="Phosphorylase Kinase, domain 1"/>
    <property type="match status" value="1"/>
</dbReference>
<protein>
    <submittedName>
        <fullName evidence="3">Phosphotransferase</fullName>
    </submittedName>
</protein>
<sequence>MMQLYPAPAKLQSLTPQRVPGRYSHPGAQIESDRATFPTIYSSLSPQALISEVLSSYDIDRVVSCHFWNRGLSDVYLVQTITRSYILRVSHHHWRSRSDVYFELEFLAFCRDRCLPVAYPLQTIDNRLAVDINAPEGERYAALFAFAEGEVPLGDVNPDQSYLLGETLARIHEAAHFFRSRYHREPLSLDYLFDRSLYALAPFFSERPSDRHYLEQAITENKAHLQALPQAEPYWTICWGDPHSGNAHFTPDGRVTLFDFDQCGYGWRAFDVAKFLHIALRTGISRKIRDAFLLGYESVSSLEPIETEMFQPLTQAAHLWSWAIAVNNAMMNNYSRLDHSYFSQRLEQLKLLRSQDWGLF</sequence>
<dbReference type="Pfam" id="PF01636">
    <property type="entry name" value="APH"/>
    <property type="match status" value="1"/>
</dbReference>
<evidence type="ECO:0000259" key="2">
    <source>
        <dbReference type="Pfam" id="PF01636"/>
    </source>
</evidence>
<dbReference type="PANTHER" id="PTHR21064:SF6">
    <property type="entry name" value="AMINOGLYCOSIDE PHOSPHOTRANSFERASE DOMAIN-CONTAINING PROTEIN"/>
    <property type="match status" value="1"/>
</dbReference>
<reference evidence="3" key="1">
    <citation type="submission" date="2022-06" db="EMBL/GenBank/DDBJ databases">
        <title>Genome sequence of Phormidium yuhuli AB48 isolated from an industrial photobioreactor environment.</title>
        <authorList>
            <person name="Qiu Y."/>
            <person name="Noonan A.J.C."/>
            <person name="Dofher K."/>
            <person name="Koch M."/>
            <person name="Kieft B."/>
            <person name="Lin X."/>
            <person name="Ziels R.M."/>
            <person name="Hallam S.J."/>
        </authorList>
    </citation>
    <scope>NUCLEOTIDE SEQUENCE</scope>
    <source>
        <strain evidence="3">AB48</strain>
    </source>
</reference>
<keyword evidence="4" id="KW-1185">Reference proteome</keyword>
<organism evidence="3 4">
    <name type="scientific">Phormidium yuhuli AB48</name>
    <dbReference type="NCBI Taxonomy" id="2940671"/>
    <lineage>
        <taxon>Bacteria</taxon>
        <taxon>Bacillati</taxon>
        <taxon>Cyanobacteriota</taxon>
        <taxon>Cyanophyceae</taxon>
        <taxon>Oscillatoriophycideae</taxon>
        <taxon>Oscillatoriales</taxon>
        <taxon>Oscillatoriaceae</taxon>
        <taxon>Phormidium</taxon>
        <taxon>Phormidium yuhuli</taxon>
    </lineage>
</organism>
<gene>
    <name evidence="3" type="ORF">NEA10_17445</name>
</gene>
<proteinExistence type="inferred from homology"/>
<dbReference type="InterPro" id="IPR011009">
    <property type="entry name" value="Kinase-like_dom_sf"/>
</dbReference>
<dbReference type="InterPro" id="IPR002575">
    <property type="entry name" value="Aminoglycoside_PTrfase"/>
</dbReference>
<accession>A0ABY5AQT4</accession>
<dbReference type="EMBL" id="CP098611">
    <property type="protein sequence ID" value="USR90594.1"/>
    <property type="molecule type" value="Genomic_DNA"/>
</dbReference>